<dbReference type="EMBL" id="JAOEEO010000001">
    <property type="protein sequence ID" value="MDH0562207.1"/>
    <property type="molecule type" value="Genomic_DNA"/>
</dbReference>
<evidence type="ECO:0000313" key="1">
    <source>
        <dbReference type="EMBL" id="MDH0562207.1"/>
    </source>
</evidence>
<proteinExistence type="predicted"/>
<comment type="caution">
    <text evidence="1">The sequence shown here is derived from an EMBL/GenBank/DDBJ whole genome shotgun (WGS) entry which is preliminary data.</text>
</comment>
<evidence type="ECO:0000313" key="2">
    <source>
        <dbReference type="Proteomes" id="UP001159329"/>
    </source>
</evidence>
<name>A0AA42LDB0_9GAMM</name>
<protein>
    <submittedName>
        <fullName evidence="1">Uncharacterized protein</fullName>
    </submittedName>
</protein>
<dbReference type="Proteomes" id="UP001159329">
    <property type="component" value="Unassembled WGS sequence"/>
</dbReference>
<gene>
    <name evidence="1" type="ORF">N7644_00745</name>
</gene>
<reference evidence="1" key="1">
    <citation type="submission" date="2022-09" db="EMBL/GenBank/DDBJ databases">
        <title>Intensive care unit water sources are persistently colonized with multi-drug resistant bacteria and are the site of extensive horizontal gene transfer of antibiotic resistance genes.</title>
        <authorList>
            <person name="Diorio-Toth L."/>
        </authorList>
    </citation>
    <scope>NUCLEOTIDE SEQUENCE</scope>
    <source>
        <strain evidence="1">GD04005</strain>
    </source>
</reference>
<organism evidence="1 2">
    <name type="scientific">Acinetobacter courvalinii</name>
    <dbReference type="NCBI Taxonomy" id="280147"/>
    <lineage>
        <taxon>Bacteria</taxon>
        <taxon>Pseudomonadati</taxon>
        <taxon>Pseudomonadota</taxon>
        <taxon>Gammaproteobacteria</taxon>
        <taxon>Moraxellales</taxon>
        <taxon>Moraxellaceae</taxon>
        <taxon>Acinetobacter</taxon>
    </lineage>
</organism>
<accession>A0AA42LDB0</accession>
<sequence>MNDFFLANNESLSHTFIDQKIEVKQIQVKDLARFSIYAVKIKEALESYSIETITPLIEPQILNIMGLCSIVTTLSPNVFIENTAQTKAISELVLKIIEVNEVFFKKEKKQNRTKKGSNEVSWFHSFTYLVKNGHRHDDIMNMSYGAFMEYLKEAQAFERQQIKSYAIATRVANNAKQQGWDKYLKQLDE</sequence>
<dbReference type="RefSeq" id="WP_279694092.1">
    <property type="nucleotide sequence ID" value="NZ_JAOEEO010000001.1"/>
</dbReference>
<dbReference type="AlphaFoldDB" id="A0AA42LDB0"/>